<dbReference type="Pfam" id="PF02738">
    <property type="entry name" value="MoCoBD_1"/>
    <property type="match status" value="1"/>
</dbReference>
<dbReference type="SUPFAM" id="SSF56003">
    <property type="entry name" value="Molybdenum cofactor-binding domain"/>
    <property type="match status" value="1"/>
</dbReference>
<dbReference type="PANTHER" id="PTHR11908:SF132">
    <property type="entry name" value="ALDEHYDE OXIDASE 1-RELATED"/>
    <property type="match status" value="1"/>
</dbReference>
<dbReference type="AlphaFoldDB" id="A0A212KHL8"/>
<dbReference type="SUPFAM" id="SSF54665">
    <property type="entry name" value="CO dehydrogenase molybdoprotein N-domain-like"/>
    <property type="match status" value="1"/>
</dbReference>
<evidence type="ECO:0000259" key="3">
    <source>
        <dbReference type="SMART" id="SM01008"/>
    </source>
</evidence>
<reference evidence="4" key="1">
    <citation type="submission" date="2016-04" db="EMBL/GenBank/DDBJ databases">
        <authorList>
            <person name="Evans L.H."/>
            <person name="Alamgir A."/>
            <person name="Owens N."/>
            <person name="Weber N.D."/>
            <person name="Virtaneva K."/>
            <person name="Barbian K."/>
            <person name="Babar A."/>
            <person name="Rosenke K."/>
        </authorList>
    </citation>
    <scope>NUCLEOTIDE SEQUENCE</scope>
    <source>
        <strain evidence="4">86</strain>
    </source>
</reference>
<dbReference type="Pfam" id="PF20256">
    <property type="entry name" value="MoCoBD_2"/>
    <property type="match status" value="1"/>
</dbReference>
<dbReference type="InterPro" id="IPR046867">
    <property type="entry name" value="AldOxase/xan_DH_MoCoBD2"/>
</dbReference>
<keyword evidence="1" id="KW-0500">Molybdenum</keyword>
<proteinExistence type="predicted"/>
<evidence type="ECO:0000256" key="2">
    <source>
        <dbReference type="ARBA" id="ARBA00023002"/>
    </source>
</evidence>
<dbReference type="InterPro" id="IPR000674">
    <property type="entry name" value="Ald_Oxase/Xan_DH_a/b"/>
</dbReference>
<evidence type="ECO:0000256" key="1">
    <source>
        <dbReference type="ARBA" id="ARBA00022505"/>
    </source>
</evidence>
<dbReference type="InterPro" id="IPR008274">
    <property type="entry name" value="AldOxase/xan_DH_MoCoBD1"/>
</dbReference>
<dbReference type="Pfam" id="PF01315">
    <property type="entry name" value="Ald_Xan_dh_C"/>
    <property type="match status" value="1"/>
</dbReference>
<sequence>MDQAIGKSIHRKEAWDKVTGRARYTDDFPMAGTLSARLLTSTCAHAKIQRLDVSKALAVNGVRSVLVGAQYPELFGPLMLDRPALARDVVRYAGEPVALVVAQDEPTAEMAVRLIEVDYAPLPVVLTPSQALDDGAILIHRQTSEYRKVMKDIYPQAGTNIASRYQIRKGSAPETLAKCEIIVRQRFFLPPSDHLAMEVRTARAELSSDGVVSITTASQSPYTVRKQLSEVFSIPAGQIQVKVPFVGGGFGGKAPVFLEILAFLASRSVGGRPVRLTIPREQDMASAPSRLGLEADLTLGLSKDGLIQAAQMTYWLDCGAYADISPYMSKAIAVDCTGPYHIEHLSCDSLCVYTNRTYATSFRSFAHESCTFCMERVLDMAACRCGMDPLELRLKNAIHPGSLTPTQVVCTESLTGSLTKCLDKLKTLAEWDGGRAVPIKSDTVRAKGVACLWKTENPPTDAASGALITFNQDGSVNLSTGVVEMGSGGQTNLAQILAERLGITPDRVHVVLSVDTHTAPEHWKTVASFTEYMAGHAVLRAADDLLTQLRRNGAEAFGCAEEDVEVANGGVFFKKDPTRFIAFKDIAQGYRSPAGQSLGEPVLGRGGFMLKGLSKLDPQTGQGKPGPAWTLGAQVVEVEADLKTCSYRILTASTVMDVGKAINPELMRAMIAGGMAMGVSLASREAFRYDAAGIPQAPNLRTYKLTHIGQEPDYRVDFVETPEEDSPYGIRSYAEHGTIGIPAALGNALSTAFGKELSTLPLTPECIWRHGKEGLDDPL</sequence>
<dbReference type="GO" id="GO:0005506">
    <property type="term" value="F:iron ion binding"/>
    <property type="evidence" value="ECO:0007669"/>
    <property type="project" value="InterPro"/>
</dbReference>
<feature type="domain" description="Aldehyde oxidase/xanthine dehydrogenase a/b hammerhead" evidence="3">
    <location>
        <begin position="19"/>
        <end position="123"/>
    </location>
</feature>
<protein>
    <submittedName>
        <fullName evidence="4">Molybdopterin-binding domain of aldehyde dehydrogenase</fullName>
    </submittedName>
</protein>
<dbReference type="InterPro" id="IPR016208">
    <property type="entry name" value="Ald_Oxase/xanthine_DH-like"/>
</dbReference>
<keyword evidence="2" id="KW-0560">Oxidoreductase</keyword>
<dbReference type="GO" id="GO:0016491">
    <property type="term" value="F:oxidoreductase activity"/>
    <property type="evidence" value="ECO:0007669"/>
    <property type="project" value="UniProtKB-KW"/>
</dbReference>
<dbReference type="Gene3D" id="3.90.1170.50">
    <property type="entry name" value="Aldehyde oxidase/xanthine dehydrogenase, a/b hammerhead"/>
    <property type="match status" value="1"/>
</dbReference>
<dbReference type="Gene3D" id="3.30.365.10">
    <property type="entry name" value="Aldehyde oxidase/xanthine dehydrogenase, molybdopterin binding domain"/>
    <property type="match status" value="4"/>
</dbReference>
<dbReference type="InterPro" id="IPR036856">
    <property type="entry name" value="Ald_Oxase/Xan_DH_a/b_sf"/>
</dbReference>
<dbReference type="InterPro" id="IPR037165">
    <property type="entry name" value="AldOxase/xan_DH_Mopterin-bd_sf"/>
</dbReference>
<dbReference type="SMART" id="SM01008">
    <property type="entry name" value="Ald_Xan_dh_C"/>
    <property type="match status" value="1"/>
</dbReference>
<organism evidence="4">
    <name type="scientific">uncultured Eubacteriales bacterium</name>
    <dbReference type="NCBI Taxonomy" id="172733"/>
    <lineage>
        <taxon>Bacteria</taxon>
        <taxon>Bacillati</taxon>
        <taxon>Bacillota</taxon>
        <taxon>Clostridia</taxon>
        <taxon>Eubacteriales</taxon>
        <taxon>environmental samples</taxon>
    </lineage>
</organism>
<accession>A0A212KHL8</accession>
<dbReference type="EMBL" id="FLUN01000001">
    <property type="protein sequence ID" value="SBW11210.1"/>
    <property type="molecule type" value="Genomic_DNA"/>
</dbReference>
<evidence type="ECO:0000313" key="4">
    <source>
        <dbReference type="EMBL" id="SBW11210.1"/>
    </source>
</evidence>
<dbReference type="PANTHER" id="PTHR11908">
    <property type="entry name" value="XANTHINE DEHYDROGENASE"/>
    <property type="match status" value="1"/>
</dbReference>
<name>A0A212KHL8_9FIRM</name>
<gene>
    <name evidence="4" type="ORF">KL86CLO1_13194</name>
</gene>